<dbReference type="PROSITE" id="PS51257">
    <property type="entry name" value="PROKAR_LIPOPROTEIN"/>
    <property type="match status" value="1"/>
</dbReference>
<proteinExistence type="predicted"/>
<dbReference type="Proteomes" id="UP000092482">
    <property type="component" value="Chromosome"/>
</dbReference>
<feature type="domain" description="GerMN" evidence="1">
    <location>
        <begin position="183"/>
        <end position="290"/>
    </location>
</feature>
<accession>A0A1B1NAE8</accession>
<evidence type="ECO:0000313" key="5">
    <source>
        <dbReference type="Proteomes" id="UP000092482"/>
    </source>
</evidence>
<dbReference type="KEGG" id="serj:SGUI_1017"/>
<evidence type="ECO:0000259" key="1">
    <source>
        <dbReference type="Pfam" id="PF10646"/>
    </source>
</evidence>
<sequence length="592" mass="62389">MTWRTRLLPAALVLVLAGCSGQLPITPDPRPGLAVSQQSEREVERILPPARPGDTELEIVQGFLRAGEGFAGDNDVARTYLTSALASDWVPTANVTVYDGGEGLTLTRSADDEVSVEMVAVGRVDADGRLTEQTPRTTTVTFGLARVDGEPRISQFPDDAGLWLSDTEFARAFRPTTISYLNTEQDVFVPELRWLPDSEGLPTAVTRAQLAPLPAYLEGAVRTGASEGLRLATPAVPVDPSSLVATVNLQGATLAQDDALASDLSSQLAHSLLGLTTVAGVEVQVAGQPLPLDGVEGPITGATQLPYTDLEQQVDEVLLRVGEELTAVDPTQYALRDLPTDEGERLPTIGLDWSGIAASADLEDLAGVSTDGTSFRRWRGEEVSTNTGIGDELTAPAVDGDDAFWLGGITRSSGTPRIWAVETDDLDAVARPVEADWLAEDERVDGLSISPDGSRALVVVGQVAAEDEPQTHRVVLSGIVRDGQGRPTGLADPAPVAPHLQDVTSARWSGVGEVLIVGQRAGDAAPQPFRLLLGGWLEPLGELPDLVDAVPVPTTLGVDVVARTQDGGVYVPEGQSGWQPVRNADQVVVPGG</sequence>
<dbReference type="Pfam" id="PF10646">
    <property type="entry name" value="Germane"/>
    <property type="match status" value="1"/>
</dbReference>
<gene>
    <name evidence="4" type="ORF">SGUI_1017</name>
</gene>
<dbReference type="InterPro" id="IPR019606">
    <property type="entry name" value="GerMN"/>
</dbReference>
<feature type="domain" description="Lipoprotein LpqB C-terminal" evidence="2">
    <location>
        <begin position="355"/>
        <end position="585"/>
    </location>
</feature>
<feature type="domain" description="Lipoprotein LpqB N-terminal" evidence="3">
    <location>
        <begin position="50"/>
        <end position="169"/>
    </location>
</feature>
<evidence type="ECO:0000313" key="4">
    <source>
        <dbReference type="EMBL" id="ANS78413.1"/>
    </source>
</evidence>
<dbReference type="RefSeq" id="WP_066637146.1">
    <property type="nucleotide sequence ID" value="NZ_CP014989.1"/>
</dbReference>
<dbReference type="InterPro" id="IPR059026">
    <property type="entry name" value="LpqB_N"/>
</dbReference>
<evidence type="ECO:0000259" key="2">
    <source>
        <dbReference type="Pfam" id="PF10647"/>
    </source>
</evidence>
<organism evidence="4 5">
    <name type="scientific">Serinicoccus hydrothermalis</name>
    <dbReference type="NCBI Taxonomy" id="1758689"/>
    <lineage>
        <taxon>Bacteria</taxon>
        <taxon>Bacillati</taxon>
        <taxon>Actinomycetota</taxon>
        <taxon>Actinomycetes</taxon>
        <taxon>Micrococcales</taxon>
        <taxon>Ornithinimicrobiaceae</taxon>
        <taxon>Serinicoccus</taxon>
    </lineage>
</organism>
<dbReference type="Pfam" id="PF25976">
    <property type="entry name" value="LpqB_N"/>
    <property type="match status" value="1"/>
</dbReference>
<dbReference type="OrthoDB" id="3226781at2"/>
<dbReference type="InterPro" id="IPR018910">
    <property type="entry name" value="LpqB_C"/>
</dbReference>
<dbReference type="SUPFAM" id="SSF82171">
    <property type="entry name" value="DPP6 N-terminal domain-like"/>
    <property type="match status" value="1"/>
</dbReference>
<dbReference type="STRING" id="1758689.SGUI_1017"/>
<dbReference type="AlphaFoldDB" id="A0A1B1NAE8"/>
<name>A0A1B1NAE8_9MICO</name>
<dbReference type="Pfam" id="PF10647">
    <property type="entry name" value="Gmad1"/>
    <property type="match status" value="1"/>
</dbReference>
<keyword evidence="5" id="KW-1185">Reference proteome</keyword>
<reference evidence="4 5" key="1">
    <citation type="submission" date="2016-03" db="EMBL/GenBank/DDBJ databases">
        <title>Shallow-sea hydrothermal system.</title>
        <authorList>
            <person name="Tang K."/>
        </authorList>
    </citation>
    <scope>NUCLEOTIDE SEQUENCE [LARGE SCALE GENOMIC DNA]</scope>
    <source>
        <strain evidence="4 5">JLT9</strain>
    </source>
</reference>
<protein>
    <submittedName>
        <fullName evidence="4">LpqB</fullName>
    </submittedName>
</protein>
<dbReference type="EMBL" id="CP014989">
    <property type="protein sequence ID" value="ANS78413.1"/>
    <property type="molecule type" value="Genomic_DNA"/>
</dbReference>
<evidence type="ECO:0000259" key="3">
    <source>
        <dbReference type="Pfam" id="PF25976"/>
    </source>
</evidence>